<evidence type="ECO:0000259" key="3">
    <source>
        <dbReference type="PROSITE" id="PS50837"/>
    </source>
</evidence>
<evidence type="ECO:0000313" key="4">
    <source>
        <dbReference type="EMBL" id="KAJ9145339.1"/>
    </source>
</evidence>
<dbReference type="Pfam" id="PF17109">
    <property type="entry name" value="Goodbye"/>
    <property type="match status" value="1"/>
</dbReference>
<dbReference type="Gene3D" id="3.40.50.300">
    <property type="entry name" value="P-loop containing nucleotide triphosphate hydrolases"/>
    <property type="match status" value="1"/>
</dbReference>
<gene>
    <name evidence="4" type="ORF">NKR23_g5432</name>
</gene>
<feature type="compositionally biased region" description="Basic and acidic residues" evidence="2">
    <location>
        <begin position="1480"/>
        <end position="1509"/>
    </location>
</feature>
<dbReference type="PANTHER" id="PTHR10039">
    <property type="entry name" value="AMELOGENIN"/>
    <property type="match status" value="1"/>
</dbReference>
<feature type="compositionally biased region" description="Basic and acidic residues" evidence="2">
    <location>
        <begin position="1024"/>
        <end position="1033"/>
    </location>
</feature>
<protein>
    <submittedName>
        <fullName evidence="4">Glyoxalase bleomycin resistance protein dioxygenase protein</fullName>
    </submittedName>
</protein>
<evidence type="ECO:0000256" key="1">
    <source>
        <dbReference type="ARBA" id="ARBA00022737"/>
    </source>
</evidence>
<sequence length="1630" mass="183769">MAAAVYYSGAPMAPELTDLANLWNGALQKYQEESETELPVMNMSMILAEQDRQLLLFGQFRHNKGKLDKLRSVVSRNSELIQSLASNVANAASTAFPPSSAILTAFNLVMNASKAVSEDYEMIVSFFDIMHSFLERISMLEKKLPPEWQYQNALVNVFAALLALCAIARKYRQKGRMIKWAKALVDGQDPKLKGALGALHTQMERLESATVIATLKVSIESGQKLDSMGRDIKSIQAGVNLSLELGQQNLSLGQQNYYLGLETRGYAKDAATAGTEMIAMMHRQEDAGAEQTGRLRNIERALQKNSRDKGPVDQQMDAGARKSAALKQVQRLLSYDLDDKAQLGDLESSFVNGTCDWFRGSDEYNEFEAGDIPLLWVTGPSGVGKSTLASRLTSILREELQGEAGTSVAHFFFREDLESFRSVDRMLRSCAVQIAVNDMKYRESILADMQRVRGGVDTSDVKGLWKHLFQGRFTKETNRRLFLILDGVDEADVGVTEQIMEIFSEISTSTDLQIRVVFTSNPDYFEKVEKAESLNIRRFEMDKEKIKPDLKKIALARLMTLSRLRKLTKKTKRKIKDRLIKQADTIRYLEHMLRRFNAIGREKAVLRELDNLPANTKALYELLLDDAQKARGEDDKEVLRKLFAWLAYSKKPLSLGSASQLLHFIAKDNNISIDEELEHRCARILRLSNAAQDGDQETDSDIDSQEDDKKTDDEEEYPNEDLNVLLGFQERAVRSYFREPDIKDGGLRSCPSVGNMMIFEVMGNILTEEKKSDSDGQWRLYDYAANQWLPHLLEIKPEALTEPQKARVIETLCSILTNRNGALRTIEEYSDESWNNPSVFGNSDESHEKALKALKDWSAVAKELPSSSLSPFTLSWIRPFVQNPKTIYIKLADAHVSNWLASVDMTWDAFCAIAFRFAHRALELGKDLPSMKQNDELRAYFEERAASGSDAFTEKSFMVVSKAFLHIDKTAQSYKNIGMALKWDNMVEEALKQFELGLRVSDNDRDSIQLYSEMGEALIRLAKDAEFESKKPDTDEEPETKESDAPEGKEADNAATEATNGELNGTKPDGTKPDGTVPESNTEKEKPKKTKEQWAQEACDILAKAAALNLTVSKAENEDKEVRRAVMDSWSNRATAELLLGNAEHTVEYIAKAHEAKTKSEYVWCDNIFEVLAEKQEWAKMLDLLRLQDHNDKWIYLYDHHEQVHRAAKAAGQADYVIELYTQSVTQRYLGVTPYLYAQWASFYQKVLGGERMAEAKPLLHKIMETSDSSSLISQASFSLADIFLEEFRATRDPARKEAAFVQMQALVRRIKESMGNEFDPTQSQTTIPLALMTRRLNTLDFQRGLEATFRGCVEALTDEDSWNDSVSFRTLAKVLACVPGLKVDAEIAATCQLYIIDMAKFEKDNITPGSAPASPKPENKELAEDGSETHEKDTAAVNGASDEPAHVNGTTDAAAEDESKCKTETITNGTSVQLTNGDTKADLANGDKKPAEKEEPEKEEAEKEKPEPESEEDLDNVNVFLSCNNCKKVVRDWHDGAMYLCYYCTELNLCDKCYEEKLERESGKLPPDWRVLCPAGHHHVKAPVAGWKGLKGGVLKFEDKEVPFQNWLTELKEKKWVEAWDRFWADEMC</sequence>
<evidence type="ECO:0000256" key="2">
    <source>
        <dbReference type="SAM" id="MobiDB-lite"/>
    </source>
</evidence>
<dbReference type="GO" id="GO:0051213">
    <property type="term" value="F:dioxygenase activity"/>
    <property type="evidence" value="ECO:0007669"/>
    <property type="project" value="UniProtKB-KW"/>
</dbReference>
<feature type="compositionally biased region" description="Basic and acidic residues" evidence="2">
    <location>
        <begin position="1040"/>
        <end position="1052"/>
    </location>
</feature>
<keyword evidence="4" id="KW-0223">Dioxygenase</keyword>
<dbReference type="PROSITE" id="PS50837">
    <property type="entry name" value="NACHT"/>
    <property type="match status" value="1"/>
</dbReference>
<reference evidence="4" key="1">
    <citation type="submission" date="2022-07" db="EMBL/GenBank/DDBJ databases">
        <title>Fungi with potential for degradation of polypropylene.</title>
        <authorList>
            <person name="Gostincar C."/>
        </authorList>
    </citation>
    <scope>NUCLEOTIDE SEQUENCE</scope>
    <source>
        <strain evidence="4">EXF-13308</strain>
    </source>
</reference>
<keyword evidence="5" id="KW-1185">Reference proteome</keyword>
<feature type="region of interest" description="Disordered" evidence="2">
    <location>
        <begin position="1024"/>
        <end position="1091"/>
    </location>
</feature>
<proteinExistence type="predicted"/>
<dbReference type="InterPro" id="IPR027417">
    <property type="entry name" value="P-loop_NTPase"/>
</dbReference>
<accession>A0AA38RST9</accession>
<comment type="caution">
    <text evidence="4">The sequence shown here is derived from an EMBL/GenBank/DDBJ whole genome shotgun (WGS) entry which is preliminary data.</text>
</comment>
<feature type="compositionally biased region" description="Acidic residues" evidence="2">
    <location>
        <begin position="694"/>
        <end position="706"/>
    </location>
</feature>
<feature type="region of interest" description="Disordered" evidence="2">
    <location>
        <begin position="1407"/>
        <end position="1514"/>
    </location>
</feature>
<feature type="domain" description="NACHT" evidence="3">
    <location>
        <begin position="373"/>
        <end position="491"/>
    </location>
</feature>
<feature type="region of interest" description="Disordered" evidence="2">
    <location>
        <begin position="691"/>
        <end position="720"/>
    </location>
</feature>
<dbReference type="InterPro" id="IPR031350">
    <property type="entry name" value="Goodbye_dom"/>
</dbReference>
<dbReference type="Proteomes" id="UP001174694">
    <property type="component" value="Unassembled WGS sequence"/>
</dbReference>
<dbReference type="EMBL" id="JANBVO010000014">
    <property type="protein sequence ID" value="KAJ9145339.1"/>
    <property type="molecule type" value="Genomic_DNA"/>
</dbReference>
<dbReference type="SUPFAM" id="SSF52540">
    <property type="entry name" value="P-loop containing nucleoside triphosphate hydrolases"/>
    <property type="match status" value="1"/>
</dbReference>
<dbReference type="PANTHER" id="PTHR10039:SF17">
    <property type="entry name" value="FUNGAL STAND N-TERMINAL GOODBYE DOMAIN-CONTAINING PROTEIN-RELATED"/>
    <property type="match status" value="1"/>
</dbReference>
<feature type="compositionally biased region" description="Basic and acidic residues" evidence="2">
    <location>
        <begin position="1081"/>
        <end position="1091"/>
    </location>
</feature>
<feature type="compositionally biased region" description="Basic and acidic residues" evidence="2">
    <location>
        <begin position="1418"/>
        <end position="1435"/>
    </location>
</feature>
<keyword evidence="4" id="KW-0560">Oxidoreductase</keyword>
<keyword evidence="1" id="KW-0677">Repeat</keyword>
<dbReference type="Pfam" id="PF24883">
    <property type="entry name" value="NPHP3_N"/>
    <property type="match status" value="1"/>
</dbReference>
<dbReference type="InterPro" id="IPR007111">
    <property type="entry name" value="NACHT_NTPase"/>
</dbReference>
<dbReference type="InterPro" id="IPR056884">
    <property type="entry name" value="NPHP3-like_N"/>
</dbReference>
<feature type="compositionally biased region" description="Polar residues" evidence="2">
    <location>
        <begin position="1465"/>
        <end position="1479"/>
    </location>
</feature>
<organism evidence="4 5">
    <name type="scientific">Pleurostoma richardsiae</name>
    <dbReference type="NCBI Taxonomy" id="41990"/>
    <lineage>
        <taxon>Eukaryota</taxon>
        <taxon>Fungi</taxon>
        <taxon>Dikarya</taxon>
        <taxon>Ascomycota</taxon>
        <taxon>Pezizomycotina</taxon>
        <taxon>Sordariomycetes</taxon>
        <taxon>Sordariomycetidae</taxon>
        <taxon>Calosphaeriales</taxon>
        <taxon>Pleurostomataceae</taxon>
        <taxon>Pleurostoma</taxon>
    </lineage>
</organism>
<evidence type="ECO:0000313" key="5">
    <source>
        <dbReference type="Proteomes" id="UP001174694"/>
    </source>
</evidence>
<name>A0AA38RST9_9PEZI</name>